<feature type="chain" id="PRO_5046857786" evidence="3">
    <location>
        <begin position="21"/>
        <end position="166"/>
    </location>
</feature>
<evidence type="ECO:0000313" key="5">
    <source>
        <dbReference type="Proteomes" id="UP000664628"/>
    </source>
</evidence>
<reference evidence="4 5" key="1">
    <citation type="submission" date="2021-03" db="EMBL/GenBank/DDBJ databases">
        <title>Fibrella sp. HMF5405 genome sequencing and assembly.</title>
        <authorList>
            <person name="Kang H."/>
            <person name="Kim H."/>
            <person name="Bae S."/>
            <person name="Joh K."/>
        </authorList>
    </citation>
    <scope>NUCLEOTIDE SEQUENCE [LARGE SCALE GENOMIC DNA]</scope>
    <source>
        <strain evidence="4 5">HMF5405</strain>
    </source>
</reference>
<keyword evidence="3" id="KW-0732">Signal</keyword>
<keyword evidence="2" id="KW-1133">Transmembrane helix</keyword>
<comment type="caution">
    <text evidence="4">The sequence shown here is derived from an EMBL/GenBank/DDBJ whole genome shotgun (WGS) entry which is preliminary data.</text>
</comment>
<gene>
    <name evidence="4" type="ORF">J2I46_00030</name>
</gene>
<protein>
    <submittedName>
        <fullName evidence="4">Uncharacterized protein</fullName>
    </submittedName>
</protein>
<organism evidence="4 5">
    <name type="scientific">Fibrella forsythiae</name>
    <dbReference type="NCBI Taxonomy" id="2817061"/>
    <lineage>
        <taxon>Bacteria</taxon>
        <taxon>Pseudomonadati</taxon>
        <taxon>Bacteroidota</taxon>
        <taxon>Cytophagia</taxon>
        <taxon>Cytophagales</taxon>
        <taxon>Spirosomataceae</taxon>
        <taxon>Fibrella</taxon>
    </lineage>
</organism>
<keyword evidence="2" id="KW-0812">Transmembrane</keyword>
<evidence type="ECO:0000256" key="3">
    <source>
        <dbReference type="SAM" id="SignalP"/>
    </source>
</evidence>
<keyword evidence="2" id="KW-0472">Membrane</keyword>
<evidence type="ECO:0000313" key="4">
    <source>
        <dbReference type="EMBL" id="MBO0946949.1"/>
    </source>
</evidence>
<feature type="signal peptide" evidence="3">
    <location>
        <begin position="1"/>
        <end position="20"/>
    </location>
</feature>
<dbReference type="Proteomes" id="UP000664628">
    <property type="component" value="Unassembled WGS sequence"/>
</dbReference>
<evidence type="ECO:0000256" key="1">
    <source>
        <dbReference type="SAM" id="Coils"/>
    </source>
</evidence>
<dbReference type="EMBL" id="JAFMYW010000001">
    <property type="protein sequence ID" value="MBO0946949.1"/>
    <property type="molecule type" value="Genomic_DNA"/>
</dbReference>
<feature type="transmembrane region" description="Helical" evidence="2">
    <location>
        <begin position="147"/>
        <end position="165"/>
    </location>
</feature>
<name>A0ABS3JCF1_9BACT</name>
<keyword evidence="1" id="KW-0175">Coiled coil</keyword>
<sequence length="166" mass="18456">MKTLLLTTLLCVTACLISNADSFSVPDQPTTLTAISRADFLKFALAADAMKTAAETRMASLEAEIAALNNVIAEGDTLTRYEQQKLQQLTQELSTCEADLNEARRVFNLIRDGLPRRYRKLLEATPSFMMLYDCLGNYEADLKRRGGRLFVLGTIAGGVFGFFLFR</sequence>
<proteinExistence type="predicted"/>
<accession>A0ABS3JCF1</accession>
<feature type="coiled-coil region" evidence="1">
    <location>
        <begin position="51"/>
        <end position="106"/>
    </location>
</feature>
<evidence type="ECO:0000256" key="2">
    <source>
        <dbReference type="SAM" id="Phobius"/>
    </source>
</evidence>
<keyword evidence="5" id="KW-1185">Reference proteome</keyword>
<dbReference type="RefSeq" id="WP_207326876.1">
    <property type="nucleotide sequence ID" value="NZ_JAFMYW010000001.1"/>
</dbReference>